<evidence type="ECO:0000313" key="3">
    <source>
        <dbReference type="Proteomes" id="UP000298652"/>
    </source>
</evidence>
<gene>
    <name evidence="2" type="ORF">SEVIR_6G241850v2</name>
</gene>
<keyword evidence="3" id="KW-1185">Reference proteome</keyword>
<proteinExistence type="predicted"/>
<evidence type="ECO:0000313" key="2">
    <source>
        <dbReference type="EMBL" id="TKW11586.1"/>
    </source>
</evidence>
<sequence length="122" mass="13566">MSAAACSVRSGPVRSSSLVRAQPNIFSSGGAPDLQISPYATDSHGVHPSMPFIHQEHRERCRMHVPRDRLALSDRIAGRRRGGRGYMPPCCPAARRTIVYCYMVRAGDSSPTSRPWPWMEED</sequence>
<dbReference type="Proteomes" id="UP000298652">
    <property type="component" value="Chromosome 6"/>
</dbReference>
<dbReference type="AlphaFoldDB" id="A0A4V6D5S2"/>
<name>A0A4V6D5S2_SETVI</name>
<feature type="region of interest" description="Disordered" evidence="1">
    <location>
        <begin position="29"/>
        <end position="49"/>
    </location>
</feature>
<dbReference type="EMBL" id="CM016557">
    <property type="protein sequence ID" value="TKW11586.1"/>
    <property type="molecule type" value="Genomic_DNA"/>
</dbReference>
<protein>
    <submittedName>
        <fullName evidence="2">Uncharacterized protein</fullName>
    </submittedName>
</protein>
<dbReference type="Gramene" id="TKW11586">
    <property type="protein sequence ID" value="TKW11586"/>
    <property type="gene ID" value="SEVIR_6G241850v2"/>
</dbReference>
<accession>A0A4V6D5S2</accession>
<evidence type="ECO:0000256" key="1">
    <source>
        <dbReference type="SAM" id="MobiDB-lite"/>
    </source>
</evidence>
<reference evidence="2" key="1">
    <citation type="submission" date="2019-03" db="EMBL/GenBank/DDBJ databases">
        <title>WGS assembly of Setaria viridis.</title>
        <authorList>
            <person name="Huang P."/>
            <person name="Jenkins J."/>
            <person name="Grimwood J."/>
            <person name="Barry K."/>
            <person name="Healey A."/>
            <person name="Mamidi S."/>
            <person name="Sreedasyam A."/>
            <person name="Shu S."/>
            <person name="Feldman M."/>
            <person name="Wu J."/>
            <person name="Yu Y."/>
            <person name="Chen C."/>
            <person name="Johnson J."/>
            <person name="Rokhsar D."/>
            <person name="Baxter I."/>
            <person name="Schmutz J."/>
            <person name="Brutnell T."/>
            <person name="Kellogg E."/>
        </authorList>
    </citation>
    <scope>NUCLEOTIDE SEQUENCE [LARGE SCALE GENOMIC DNA]</scope>
</reference>
<organism evidence="2 3">
    <name type="scientific">Setaria viridis</name>
    <name type="common">Green bristlegrass</name>
    <name type="synonym">Setaria italica subsp. viridis</name>
    <dbReference type="NCBI Taxonomy" id="4556"/>
    <lineage>
        <taxon>Eukaryota</taxon>
        <taxon>Viridiplantae</taxon>
        <taxon>Streptophyta</taxon>
        <taxon>Embryophyta</taxon>
        <taxon>Tracheophyta</taxon>
        <taxon>Spermatophyta</taxon>
        <taxon>Magnoliopsida</taxon>
        <taxon>Liliopsida</taxon>
        <taxon>Poales</taxon>
        <taxon>Poaceae</taxon>
        <taxon>PACMAD clade</taxon>
        <taxon>Panicoideae</taxon>
        <taxon>Panicodae</taxon>
        <taxon>Paniceae</taxon>
        <taxon>Cenchrinae</taxon>
        <taxon>Setaria</taxon>
    </lineage>
</organism>